<dbReference type="OrthoDB" id="7701144at2759"/>
<reference evidence="1" key="1">
    <citation type="submission" date="2020-08" db="EMBL/GenBank/DDBJ databases">
        <title>Multicomponent nature underlies the extraordinary mechanical properties of spider dragline silk.</title>
        <authorList>
            <person name="Kono N."/>
            <person name="Nakamura H."/>
            <person name="Mori M."/>
            <person name="Yoshida Y."/>
            <person name="Ohtoshi R."/>
            <person name="Malay A.D."/>
            <person name="Moran D.A.P."/>
            <person name="Tomita M."/>
            <person name="Numata K."/>
            <person name="Arakawa K."/>
        </authorList>
    </citation>
    <scope>NUCLEOTIDE SEQUENCE</scope>
</reference>
<protein>
    <submittedName>
        <fullName evidence="1">Uncharacterized protein</fullName>
    </submittedName>
</protein>
<comment type="caution">
    <text evidence="1">The sequence shown here is derived from an EMBL/GenBank/DDBJ whole genome shotgun (WGS) entry which is preliminary data.</text>
</comment>
<organism evidence="1 2">
    <name type="scientific">Nephila pilipes</name>
    <name type="common">Giant wood spider</name>
    <name type="synonym">Nephila maculata</name>
    <dbReference type="NCBI Taxonomy" id="299642"/>
    <lineage>
        <taxon>Eukaryota</taxon>
        <taxon>Metazoa</taxon>
        <taxon>Ecdysozoa</taxon>
        <taxon>Arthropoda</taxon>
        <taxon>Chelicerata</taxon>
        <taxon>Arachnida</taxon>
        <taxon>Araneae</taxon>
        <taxon>Araneomorphae</taxon>
        <taxon>Entelegynae</taxon>
        <taxon>Araneoidea</taxon>
        <taxon>Nephilidae</taxon>
        <taxon>Nephila</taxon>
    </lineage>
</organism>
<proteinExistence type="predicted"/>
<keyword evidence="2" id="KW-1185">Reference proteome</keyword>
<name>A0A8X6PSA3_NEPPI</name>
<accession>A0A8X6PSA3</accession>
<evidence type="ECO:0000313" key="1">
    <source>
        <dbReference type="EMBL" id="GFT86503.1"/>
    </source>
</evidence>
<evidence type="ECO:0000313" key="2">
    <source>
        <dbReference type="Proteomes" id="UP000887013"/>
    </source>
</evidence>
<dbReference type="EMBL" id="BMAW01073139">
    <property type="protein sequence ID" value="GFT86503.1"/>
    <property type="molecule type" value="Genomic_DNA"/>
</dbReference>
<gene>
    <name evidence="1" type="ORF">NPIL_65751</name>
</gene>
<dbReference type="Proteomes" id="UP000887013">
    <property type="component" value="Unassembled WGS sequence"/>
</dbReference>
<dbReference type="AlphaFoldDB" id="A0A8X6PSA3"/>
<sequence length="140" mass="15917">MPRWGGAEDLSNKYIRREDRLAPGVSEIGRMVNIGSQSCIYALANSPLFSEVHRRQLGAKMAAFVAKQMVGSKLNAVKECLELSKYARETQDRFKKVYRDEAVSFKCLMGSLMVGRDFIEDKIKNKGNVYCSFRQQRPNS</sequence>